<dbReference type="Proteomes" id="UP000245086">
    <property type="component" value="Unassembled WGS sequence"/>
</dbReference>
<comment type="caution">
    <text evidence="1">The sequence shown here is derived from an EMBL/GenBank/DDBJ whole genome shotgun (WGS) entry which is preliminary data.</text>
</comment>
<gene>
    <name evidence="1" type="ORF">PbB2_02154</name>
</gene>
<organism evidence="1 2">
    <name type="scientific">Candidatus Phycosocius bacilliformis</name>
    <dbReference type="NCBI Taxonomy" id="1445552"/>
    <lineage>
        <taxon>Bacteria</taxon>
        <taxon>Pseudomonadati</taxon>
        <taxon>Pseudomonadota</taxon>
        <taxon>Alphaproteobacteria</taxon>
        <taxon>Caulobacterales</taxon>
        <taxon>Caulobacterales incertae sedis</taxon>
        <taxon>Candidatus Phycosocius</taxon>
    </lineage>
</organism>
<protein>
    <submittedName>
        <fullName evidence="1">Uncharacterized protein</fullName>
    </submittedName>
</protein>
<accession>A0A2P2EBP4</accession>
<reference evidence="1 2" key="1">
    <citation type="journal article" date="2018" name="Genome Announc.">
        <title>Draft Genome Sequence of "Candidatus Phycosocius bacilliformis," an Alphaproteobacterial Ectosymbiont of the Hydrocarbon-Producing Green Alga Botryococcus braunii.</title>
        <authorList>
            <person name="Tanabe Y."/>
            <person name="Yamaguchi H."/>
            <person name="Watanabe M.M."/>
        </authorList>
    </citation>
    <scope>NUCLEOTIDE SEQUENCE [LARGE SCALE GENOMIC DNA]</scope>
    <source>
        <strain evidence="1 2">BOTRYCO-2</strain>
    </source>
</reference>
<sequence>MPAAKPTTKRPTDWRKRFAKAKEPHTIVLHTDFAGIKTGTTMYIGSPGSIANYIARIPTGETRSIEAMRNELARKNGAQATCPVTTAIYLKVVAEVALADLADGKTSQEVVPFWRLIAPDSKIAKKLSCDSQVIDHYRQLEVANPVD</sequence>
<dbReference type="OrthoDB" id="675048at2"/>
<proteinExistence type="predicted"/>
<evidence type="ECO:0000313" key="2">
    <source>
        <dbReference type="Proteomes" id="UP000245086"/>
    </source>
</evidence>
<name>A0A2P2EBP4_9PROT</name>
<dbReference type="EMBL" id="BFBR01000006">
    <property type="protein sequence ID" value="GBF58469.1"/>
    <property type="molecule type" value="Genomic_DNA"/>
</dbReference>
<dbReference type="RefSeq" id="WP_108985327.1">
    <property type="nucleotide sequence ID" value="NZ_BFBR01000006.1"/>
</dbReference>
<dbReference type="AlphaFoldDB" id="A0A2P2EBP4"/>
<evidence type="ECO:0000313" key="1">
    <source>
        <dbReference type="EMBL" id="GBF58469.1"/>
    </source>
</evidence>
<keyword evidence="2" id="KW-1185">Reference proteome</keyword>